<protein>
    <submittedName>
        <fullName evidence="3">Uncharacterized protein</fullName>
    </submittedName>
</protein>
<dbReference type="Gene3D" id="1.25.40.20">
    <property type="entry name" value="Ankyrin repeat-containing domain"/>
    <property type="match status" value="1"/>
</dbReference>
<dbReference type="PANTHER" id="PTHR24153:SF8">
    <property type="entry name" value="FORKED, ISOFORM F"/>
    <property type="match status" value="1"/>
</dbReference>
<accession>A0AAD8YET1</accession>
<dbReference type="GO" id="GO:0005737">
    <property type="term" value="C:cytoplasm"/>
    <property type="evidence" value="ECO:0007669"/>
    <property type="project" value="TreeGrafter"/>
</dbReference>
<dbReference type="GO" id="GO:0051017">
    <property type="term" value="P:actin filament bundle assembly"/>
    <property type="evidence" value="ECO:0007669"/>
    <property type="project" value="TreeGrafter"/>
</dbReference>
<name>A0AAD8YET1_9STRA</name>
<dbReference type="InterPro" id="IPR002110">
    <property type="entry name" value="Ankyrin_rpt"/>
</dbReference>
<comment type="caution">
    <text evidence="3">The sequence shown here is derived from an EMBL/GenBank/DDBJ whole genome shotgun (WGS) entry which is preliminary data.</text>
</comment>
<dbReference type="PANTHER" id="PTHR24153">
    <property type="entry name" value="ESPIN"/>
    <property type="match status" value="1"/>
</dbReference>
<sequence>EVPEAGLIISTARVLSSTVHNARHHIFHYTTPTNPALLPTNRRGTMLQKGNAAPYPPSSSTIAGLQEDFSFKIEAGCKTAPMNMMATSGGYNIILDDCSIIALLNLIHVKDWTMFQSIVLSSPSCFKALSASVENYPEFNGMTLLHAVVRGNAPLALVTEMMEICPKMTTARDCLGRTALHVAAGCRVSPALIKAVARVNPAACDATDEDGNTPLHFACDSSCVLFQRPFQRPLSSQEQEPPDHDAICALLSESIRAATIECNEEMTPVEHAIMSGASIKTVKLLQSSASKYLQLQKKQACGQSHIVNLIRDQNQSKRRRLDILEVRDEDATFSISDTDRKEVGYHCSW</sequence>
<evidence type="ECO:0000313" key="3">
    <source>
        <dbReference type="EMBL" id="KAK1744528.1"/>
    </source>
</evidence>
<dbReference type="InterPro" id="IPR036770">
    <property type="entry name" value="Ankyrin_rpt-contain_sf"/>
</dbReference>
<evidence type="ECO:0000256" key="2">
    <source>
        <dbReference type="ARBA" id="ARBA00023043"/>
    </source>
</evidence>
<feature type="non-terminal residue" evidence="3">
    <location>
        <position position="1"/>
    </location>
</feature>
<proteinExistence type="predicted"/>
<dbReference type="InterPro" id="IPR052420">
    <property type="entry name" value="Espin/Espin-like"/>
</dbReference>
<dbReference type="Proteomes" id="UP001224775">
    <property type="component" value="Unassembled WGS sequence"/>
</dbReference>
<evidence type="ECO:0000256" key="1">
    <source>
        <dbReference type="ARBA" id="ARBA00022737"/>
    </source>
</evidence>
<organism evidence="3 4">
    <name type="scientific">Skeletonema marinoi</name>
    <dbReference type="NCBI Taxonomy" id="267567"/>
    <lineage>
        <taxon>Eukaryota</taxon>
        <taxon>Sar</taxon>
        <taxon>Stramenopiles</taxon>
        <taxon>Ochrophyta</taxon>
        <taxon>Bacillariophyta</taxon>
        <taxon>Coscinodiscophyceae</taxon>
        <taxon>Thalassiosirophycidae</taxon>
        <taxon>Thalassiosirales</taxon>
        <taxon>Skeletonemataceae</taxon>
        <taxon>Skeletonema</taxon>
        <taxon>Skeletonema marinoi-dohrnii complex</taxon>
    </lineage>
</organism>
<keyword evidence="1" id="KW-0677">Repeat</keyword>
<evidence type="ECO:0000313" key="4">
    <source>
        <dbReference type="Proteomes" id="UP001224775"/>
    </source>
</evidence>
<keyword evidence="4" id="KW-1185">Reference proteome</keyword>
<gene>
    <name evidence="3" type="ORF">QTG54_005061</name>
</gene>
<dbReference type="SUPFAM" id="SSF48403">
    <property type="entry name" value="Ankyrin repeat"/>
    <property type="match status" value="1"/>
</dbReference>
<keyword evidence="2" id="KW-0040">ANK repeat</keyword>
<dbReference type="EMBL" id="JATAAI010000007">
    <property type="protein sequence ID" value="KAK1744528.1"/>
    <property type="molecule type" value="Genomic_DNA"/>
</dbReference>
<dbReference type="Pfam" id="PF13857">
    <property type="entry name" value="Ank_5"/>
    <property type="match status" value="1"/>
</dbReference>
<dbReference type="GO" id="GO:0051015">
    <property type="term" value="F:actin filament binding"/>
    <property type="evidence" value="ECO:0007669"/>
    <property type="project" value="TreeGrafter"/>
</dbReference>
<reference evidence="3" key="1">
    <citation type="submission" date="2023-06" db="EMBL/GenBank/DDBJ databases">
        <title>Survivors Of The Sea: Transcriptome response of Skeletonema marinoi to long-term dormancy.</title>
        <authorList>
            <person name="Pinder M.I.M."/>
            <person name="Kourtchenko O."/>
            <person name="Robertson E.K."/>
            <person name="Larsson T."/>
            <person name="Maumus F."/>
            <person name="Osuna-Cruz C.M."/>
            <person name="Vancaester E."/>
            <person name="Stenow R."/>
            <person name="Vandepoele K."/>
            <person name="Ploug H."/>
            <person name="Bruchert V."/>
            <person name="Godhe A."/>
            <person name="Topel M."/>
        </authorList>
    </citation>
    <scope>NUCLEOTIDE SEQUENCE</scope>
    <source>
        <strain evidence="3">R05AC</strain>
    </source>
</reference>
<dbReference type="AlphaFoldDB" id="A0AAD8YET1"/>